<comment type="caution">
    <text evidence="1">The sequence shown here is derived from an EMBL/GenBank/DDBJ whole genome shotgun (WGS) entry which is preliminary data.</text>
</comment>
<evidence type="ECO:0000313" key="1">
    <source>
        <dbReference type="EMBL" id="GAA5510068.1"/>
    </source>
</evidence>
<dbReference type="EMBL" id="BAABRO010000018">
    <property type="protein sequence ID" value="GAA5510068.1"/>
    <property type="molecule type" value="Genomic_DNA"/>
</dbReference>
<reference evidence="1 2" key="1">
    <citation type="submission" date="2024-02" db="EMBL/GenBank/DDBJ databases">
        <title>Rhodopirellula caenicola NBRC 110016.</title>
        <authorList>
            <person name="Ichikawa N."/>
            <person name="Katano-Makiyama Y."/>
            <person name="Hidaka K."/>
        </authorList>
    </citation>
    <scope>NUCLEOTIDE SEQUENCE [LARGE SCALE GENOMIC DNA]</scope>
    <source>
        <strain evidence="1 2">NBRC 110016</strain>
    </source>
</reference>
<sequence length="208" mass="24017">MSTDSRPWLLPVVALRLVGLHGKFVSDGRSAGYQVYESRNFPAPPHLPAQPLVAQSEAAIALRVWCDFGIECPASNFEIFLSHQSFCLHLRYERFADVGERRSPRLRMSKMRRGVLQTSFGADRGMESTERLVRQKNVSAMTVRESIRTLASFPFSNPPSFNLLPSLWRVASSWWQRHLPSRCDSARWWREFPRTRVRGYSLSSRCDW</sequence>
<gene>
    <name evidence="1" type="ORF">Rcae01_05574</name>
</gene>
<organism evidence="1 2">
    <name type="scientific">Novipirellula caenicola</name>
    <dbReference type="NCBI Taxonomy" id="1536901"/>
    <lineage>
        <taxon>Bacteria</taxon>
        <taxon>Pseudomonadati</taxon>
        <taxon>Planctomycetota</taxon>
        <taxon>Planctomycetia</taxon>
        <taxon>Pirellulales</taxon>
        <taxon>Pirellulaceae</taxon>
        <taxon>Novipirellula</taxon>
    </lineage>
</organism>
<accession>A0ABP9W2D4</accession>
<proteinExistence type="predicted"/>
<protein>
    <submittedName>
        <fullName evidence="1">Uncharacterized protein</fullName>
    </submittedName>
</protein>
<evidence type="ECO:0000313" key="2">
    <source>
        <dbReference type="Proteomes" id="UP001416858"/>
    </source>
</evidence>
<keyword evidence="2" id="KW-1185">Reference proteome</keyword>
<name>A0ABP9W2D4_9BACT</name>
<dbReference type="Proteomes" id="UP001416858">
    <property type="component" value="Unassembled WGS sequence"/>
</dbReference>